<sequence length="79" mass="8836">MLSLNKIPSLGTHLDESGHETGGIKGKQARPVEPSSRLFGRPTQCRVLFRAFELNKTRNSASYMRELNAPSERDLPIIN</sequence>
<gene>
    <name evidence="2" type="ORF">ABT39_MTgene1018</name>
</gene>
<evidence type="ECO:0000313" key="2">
    <source>
        <dbReference type="EMBL" id="KUM51172.1"/>
    </source>
</evidence>
<geneLocation type="mitochondrion" evidence="2"/>
<proteinExistence type="predicted"/>
<name>A0A124GP84_PICGL</name>
<reference evidence="2" key="1">
    <citation type="journal article" date="2015" name="Genome Biol. Evol.">
        <title>Organellar Genomes of White Spruce (Picea glauca): Assembly and Annotation.</title>
        <authorList>
            <person name="Jackman S.D."/>
            <person name="Warren R.L."/>
            <person name="Gibb E.A."/>
            <person name="Vandervalk B.P."/>
            <person name="Mohamadi H."/>
            <person name="Chu J."/>
            <person name="Raymond A."/>
            <person name="Pleasance S."/>
            <person name="Coope R."/>
            <person name="Wildung M.R."/>
            <person name="Ritland C.E."/>
            <person name="Bousquet J."/>
            <person name="Jones S.J."/>
            <person name="Bohlmann J."/>
            <person name="Birol I."/>
        </authorList>
    </citation>
    <scope>NUCLEOTIDE SEQUENCE [LARGE SCALE GENOMIC DNA]</scope>
    <source>
        <tissue evidence="2">Flushing bud</tissue>
    </source>
</reference>
<dbReference type="AlphaFoldDB" id="A0A124GP84"/>
<accession>A0A124GP84</accession>
<feature type="region of interest" description="Disordered" evidence="1">
    <location>
        <begin position="1"/>
        <end position="38"/>
    </location>
</feature>
<protein>
    <submittedName>
        <fullName evidence="2">Uncharacterized protein</fullName>
    </submittedName>
</protein>
<keyword evidence="2" id="KW-0496">Mitochondrion</keyword>
<organism evidence="2">
    <name type="scientific">Picea glauca</name>
    <name type="common">White spruce</name>
    <name type="synonym">Pinus glauca</name>
    <dbReference type="NCBI Taxonomy" id="3330"/>
    <lineage>
        <taxon>Eukaryota</taxon>
        <taxon>Viridiplantae</taxon>
        <taxon>Streptophyta</taxon>
        <taxon>Embryophyta</taxon>
        <taxon>Tracheophyta</taxon>
        <taxon>Spermatophyta</taxon>
        <taxon>Pinopsida</taxon>
        <taxon>Pinidae</taxon>
        <taxon>Conifers I</taxon>
        <taxon>Pinales</taxon>
        <taxon>Pinaceae</taxon>
        <taxon>Picea</taxon>
    </lineage>
</organism>
<evidence type="ECO:0000256" key="1">
    <source>
        <dbReference type="SAM" id="MobiDB-lite"/>
    </source>
</evidence>
<dbReference type="EMBL" id="LKAM01000001">
    <property type="protein sequence ID" value="KUM51172.1"/>
    <property type="molecule type" value="Genomic_DNA"/>
</dbReference>
<comment type="caution">
    <text evidence="2">The sequence shown here is derived from an EMBL/GenBank/DDBJ whole genome shotgun (WGS) entry which is preliminary data.</text>
</comment>